<dbReference type="Proteomes" id="UP000237347">
    <property type="component" value="Unassembled WGS sequence"/>
</dbReference>
<protein>
    <submittedName>
        <fullName evidence="1">Uncharacterized protein</fullName>
    </submittedName>
</protein>
<accession>A0AAW0IKE8</accession>
<proteinExistence type="predicted"/>
<comment type="caution">
    <text evidence="1">The sequence shown here is derived from an EMBL/GenBank/DDBJ whole genome shotgun (WGS) entry which is preliminary data.</text>
</comment>
<name>A0AAW0IKE8_QUESU</name>
<reference evidence="1 2" key="1">
    <citation type="journal article" date="2018" name="Sci. Data">
        <title>The draft genome sequence of cork oak.</title>
        <authorList>
            <person name="Ramos A.M."/>
            <person name="Usie A."/>
            <person name="Barbosa P."/>
            <person name="Barros P.M."/>
            <person name="Capote T."/>
            <person name="Chaves I."/>
            <person name="Simoes F."/>
            <person name="Abreu I."/>
            <person name="Carrasquinho I."/>
            <person name="Faro C."/>
            <person name="Guimaraes J.B."/>
            <person name="Mendonca D."/>
            <person name="Nobrega F."/>
            <person name="Rodrigues L."/>
            <person name="Saibo N.J.M."/>
            <person name="Varela M.C."/>
            <person name="Egas C."/>
            <person name="Matos J."/>
            <person name="Miguel C.M."/>
            <person name="Oliveira M.M."/>
            <person name="Ricardo C.P."/>
            <person name="Goncalves S."/>
        </authorList>
    </citation>
    <scope>NUCLEOTIDE SEQUENCE [LARGE SCALE GENOMIC DNA]</scope>
    <source>
        <strain evidence="2">cv. HL8</strain>
    </source>
</reference>
<gene>
    <name evidence="1" type="ORF">CFP56_002611</name>
</gene>
<organism evidence="1 2">
    <name type="scientific">Quercus suber</name>
    <name type="common">Cork oak</name>
    <dbReference type="NCBI Taxonomy" id="58331"/>
    <lineage>
        <taxon>Eukaryota</taxon>
        <taxon>Viridiplantae</taxon>
        <taxon>Streptophyta</taxon>
        <taxon>Embryophyta</taxon>
        <taxon>Tracheophyta</taxon>
        <taxon>Spermatophyta</taxon>
        <taxon>Magnoliopsida</taxon>
        <taxon>eudicotyledons</taxon>
        <taxon>Gunneridae</taxon>
        <taxon>Pentapetalae</taxon>
        <taxon>rosids</taxon>
        <taxon>fabids</taxon>
        <taxon>Fagales</taxon>
        <taxon>Fagaceae</taxon>
        <taxon>Quercus</taxon>
    </lineage>
</organism>
<keyword evidence="2" id="KW-1185">Reference proteome</keyword>
<sequence>MIPTSGSPAQFSFTSSAFSLDLGLEKEMVGAGFDWVC</sequence>
<evidence type="ECO:0000313" key="1">
    <source>
        <dbReference type="EMBL" id="KAK7814764.1"/>
    </source>
</evidence>
<evidence type="ECO:0000313" key="2">
    <source>
        <dbReference type="Proteomes" id="UP000237347"/>
    </source>
</evidence>
<dbReference type="AlphaFoldDB" id="A0AAW0IKE8"/>
<dbReference type="EMBL" id="PKMF04001063">
    <property type="protein sequence ID" value="KAK7814764.1"/>
    <property type="molecule type" value="Genomic_DNA"/>
</dbReference>